<evidence type="ECO:0000313" key="1">
    <source>
        <dbReference type="EMBL" id="RXK39857.1"/>
    </source>
</evidence>
<dbReference type="InParanoid" id="A0A4V1M4C2"/>
<proteinExistence type="predicted"/>
<reference evidence="1 2" key="1">
    <citation type="submission" date="2016-06" db="EMBL/GenBank/DDBJ databases">
        <title>Evolution of pathogenesis and genome organization in the Tremellales.</title>
        <authorList>
            <person name="Cuomo C."/>
            <person name="Litvintseva A."/>
            <person name="Heitman J."/>
            <person name="Chen Y."/>
            <person name="Sun S."/>
            <person name="Springer D."/>
            <person name="Dromer F."/>
            <person name="Young S."/>
            <person name="Zeng Q."/>
            <person name="Chapman S."/>
            <person name="Gujja S."/>
            <person name="Saif S."/>
            <person name="Birren B."/>
        </authorList>
    </citation>
    <scope>NUCLEOTIDE SEQUENCE [LARGE SCALE GENOMIC DNA]</scope>
    <source>
        <strain evidence="1 2">ATCC 28783</strain>
    </source>
</reference>
<organism evidence="1 2">
    <name type="scientific">Tremella mesenterica</name>
    <name type="common">Jelly fungus</name>
    <dbReference type="NCBI Taxonomy" id="5217"/>
    <lineage>
        <taxon>Eukaryota</taxon>
        <taxon>Fungi</taxon>
        <taxon>Dikarya</taxon>
        <taxon>Basidiomycota</taxon>
        <taxon>Agaricomycotina</taxon>
        <taxon>Tremellomycetes</taxon>
        <taxon>Tremellales</taxon>
        <taxon>Tremellaceae</taxon>
        <taxon>Tremella</taxon>
    </lineage>
</organism>
<evidence type="ECO:0000313" key="2">
    <source>
        <dbReference type="Proteomes" id="UP000289152"/>
    </source>
</evidence>
<dbReference type="Proteomes" id="UP000289152">
    <property type="component" value="Unassembled WGS sequence"/>
</dbReference>
<keyword evidence="2" id="KW-1185">Reference proteome</keyword>
<dbReference type="EMBL" id="SDIL01000025">
    <property type="protein sequence ID" value="RXK39857.1"/>
    <property type="molecule type" value="Genomic_DNA"/>
</dbReference>
<sequence>MVCLDRARKAVSGQVFRRCQAVAEDEIGGLGVTDGIEGPPPTGELSIRENFLCPSVDEFCTIPDGDAKARKSLENCIQTAPL</sequence>
<protein>
    <submittedName>
        <fullName evidence="1">Uncharacterized protein</fullName>
    </submittedName>
</protein>
<accession>A0A4V1M4C2</accession>
<comment type="caution">
    <text evidence="1">The sequence shown here is derived from an EMBL/GenBank/DDBJ whole genome shotgun (WGS) entry which is preliminary data.</text>
</comment>
<name>A0A4V1M4C2_TREME</name>
<dbReference type="AlphaFoldDB" id="A0A4V1M4C2"/>
<gene>
    <name evidence="1" type="ORF">M231_02790</name>
</gene>